<dbReference type="AlphaFoldDB" id="L7W1L2"/>
<protein>
    <submittedName>
        <fullName evidence="1">Uncharacterized protein</fullName>
    </submittedName>
</protein>
<proteinExistence type="predicted"/>
<sequence>MIVTKTSQNAYSVRPWSQVYRFYCAQTPSVDCHDNAFCLLAIFIGFAPLGITVD</sequence>
<dbReference type="EMBL" id="JX649902">
    <property type="protein sequence ID" value="AGC72460.1"/>
    <property type="molecule type" value="Genomic_DNA"/>
</dbReference>
<accession>L7W1L2</accession>
<organism evidence="1">
    <name type="scientific">uncultured bacterium A1Q1_fos_493</name>
    <dbReference type="NCBI Taxonomy" id="1256577"/>
    <lineage>
        <taxon>Bacteria</taxon>
        <taxon>environmental samples</taxon>
    </lineage>
</organism>
<name>L7W1L2_9BACT</name>
<reference evidence="1" key="1">
    <citation type="submission" date="2012-09" db="EMBL/GenBank/DDBJ databases">
        <title>Metagenomic Characterization of a Microbial Community in Wastewater Detects High Levels of Antibiotic Resistance.</title>
        <authorList>
            <person name="Abrams M."/>
            <person name="Caldwell A."/>
            <person name="Vandaei E."/>
            <person name="Lee W."/>
            <person name="Perrott J."/>
            <person name="Khan S.Y."/>
            <person name="Ta J."/>
            <person name="Romero D."/>
            <person name="Nguyen V."/>
            <person name="Pourmand N."/>
            <person name="Ouverney C.C."/>
        </authorList>
    </citation>
    <scope>NUCLEOTIDE SEQUENCE</scope>
</reference>
<evidence type="ECO:0000313" key="1">
    <source>
        <dbReference type="EMBL" id="AGC72460.1"/>
    </source>
</evidence>